<evidence type="ECO:0000256" key="2">
    <source>
        <dbReference type="ARBA" id="ARBA00022723"/>
    </source>
</evidence>
<dbReference type="EC" id="1.1.99.3" evidence="6"/>
<keyword evidence="2 4" id="KW-0479">Metal-binding</keyword>
<keyword evidence="1 4" id="KW-0349">Heme</keyword>
<dbReference type="OrthoDB" id="9809720at2"/>
<dbReference type="InterPro" id="IPR009056">
    <property type="entry name" value="Cyt_c-like_dom"/>
</dbReference>
<dbReference type="Pfam" id="PF00034">
    <property type="entry name" value="Cytochrom_C"/>
    <property type="match status" value="2"/>
</dbReference>
<dbReference type="GO" id="GO:0046872">
    <property type="term" value="F:metal ion binding"/>
    <property type="evidence" value="ECO:0007669"/>
    <property type="project" value="UniProtKB-KW"/>
</dbReference>
<accession>F0Q1S1</accession>
<dbReference type="GO" id="GO:0009055">
    <property type="term" value="F:electron transfer activity"/>
    <property type="evidence" value="ECO:0007669"/>
    <property type="project" value="InterPro"/>
</dbReference>
<dbReference type="PANTHER" id="PTHR35008">
    <property type="entry name" value="BLL4482 PROTEIN-RELATED"/>
    <property type="match status" value="1"/>
</dbReference>
<dbReference type="Pfam" id="PF13442">
    <property type="entry name" value="Cytochrome_CBB3"/>
    <property type="match status" value="1"/>
</dbReference>
<dbReference type="InterPro" id="IPR051459">
    <property type="entry name" value="Cytochrome_c-type_DH"/>
</dbReference>
<organism evidence="6 7">
    <name type="scientific">Paracidovorax avenae (strain ATCC 19860 / DSM 7227 / CCUG 15838 / JCM 20985 / LMG 2117 / NCPPB 1011)</name>
    <name type="common">Acidovorax avenae</name>
    <dbReference type="NCBI Taxonomy" id="643561"/>
    <lineage>
        <taxon>Bacteria</taxon>
        <taxon>Pseudomonadati</taxon>
        <taxon>Pseudomonadota</taxon>
        <taxon>Betaproteobacteria</taxon>
        <taxon>Burkholderiales</taxon>
        <taxon>Comamonadaceae</taxon>
        <taxon>Paracidovorax</taxon>
    </lineage>
</organism>
<evidence type="ECO:0000256" key="3">
    <source>
        <dbReference type="ARBA" id="ARBA00023004"/>
    </source>
</evidence>
<dbReference type="InterPro" id="IPR036909">
    <property type="entry name" value="Cyt_c-like_dom_sf"/>
</dbReference>
<dbReference type="Gene3D" id="1.10.760.10">
    <property type="entry name" value="Cytochrome c-like domain"/>
    <property type="match status" value="3"/>
</dbReference>
<reference evidence="6" key="1">
    <citation type="submission" date="2011-02" db="EMBL/GenBank/DDBJ databases">
        <title>Complete sequence of Acidovorax avenae subsp. avenae ATCC 19860.</title>
        <authorList>
            <consortium name="US DOE Joint Genome Institute"/>
            <person name="Lucas S."/>
            <person name="Copeland A."/>
            <person name="Lapidus A."/>
            <person name="Cheng J.-F."/>
            <person name="Goodwin L."/>
            <person name="Pitluck S."/>
            <person name="Chertkov O."/>
            <person name="Held B."/>
            <person name="Detter J.C."/>
            <person name="Han C."/>
            <person name="Tapia R."/>
            <person name="Land M."/>
            <person name="Hauser L."/>
            <person name="Kyrpides N."/>
            <person name="Ivanova N."/>
            <person name="Ovchinnikova G."/>
            <person name="Pagani I."/>
            <person name="Gordon S."/>
            <person name="Woyke T."/>
        </authorList>
    </citation>
    <scope>NUCLEOTIDE SEQUENCE</scope>
    <source>
        <strain evidence="6">ATCC 19860</strain>
    </source>
</reference>
<proteinExistence type="predicted"/>
<keyword evidence="7" id="KW-1185">Reference proteome</keyword>
<feature type="domain" description="Cytochrome c" evidence="5">
    <location>
        <begin position="578"/>
        <end position="681"/>
    </location>
</feature>
<dbReference type="KEGG" id="aaa:Acav_3822"/>
<dbReference type="SUPFAM" id="SSF56003">
    <property type="entry name" value="Molybdenum cofactor-binding domain"/>
    <property type="match status" value="1"/>
</dbReference>
<dbReference type="AlphaFoldDB" id="F0Q1S1"/>
<evidence type="ECO:0000313" key="7">
    <source>
        <dbReference type="Proteomes" id="UP000002482"/>
    </source>
</evidence>
<evidence type="ECO:0000256" key="4">
    <source>
        <dbReference type="PROSITE-ProRule" id="PRU00433"/>
    </source>
</evidence>
<dbReference type="SUPFAM" id="SSF46626">
    <property type="entry name" value="Cytochrome c"/>
    <property type="match status" value="3"/>
</dbReference>
<dbReference type="Gene3D" id="3.30.365.10">
    <property type="entry name" value="Aldehyde oxidase/xanthine dehydrogenase, molybdopterin binding domain"/>
    <property type="match status" value="1"/>
</dbReference>
<dbReference type="GeneID" id="34239198"/>
<dbReference type="PANTHER" id="PTHR35008:SF8">
    <property type="entry name" value="ALCOHOL DEHYDROGENASE CYTOCHROME C SUBUNIT"/>
    <property type="match status" value="1"/>
</dbReference>
<evidence type="ECO:0000313" key="6">
    <source>
        <dbReference type="EMBL" id="ADX47713.1"/>
    </source>
</evidence>
<sequence length="979" mass="101974">MSLPVRSIAPPVTDVPGVPADLLHGLAVRPDRMGWDGLRYQGDVLADARLDDARAMAGVVAAVRSGNFLGVVAMAPVHAQQAAVALAPVWRGMDAGGGAHEPLPGAPVGDAFVWNPPRTDVPAGARAIAWCMGDHASLWLPRCAPDVQALVASEIAALLQLPVQAVRLFVLDGAAPPALALMDAAADAALLSRAVARPVSVTCGVGCEPCALALQPEVRPSMVTGAGAGTALRQAQGAGQAPAPFVFSSPLPWAVRPSCARLLGQSDAARAAALPGVQHAGTVQGGRHARHLSQAGVDDLNAAQVFASESLWHEQALEQGQDPLDWRLRHLPEGPARDLATRVAQSAPWPGDGQEADGRLHGRGFAAACMQSLDTEGRDRVVWSAWVAEVAVHPQTGEIEVTRVAAGHDSQHLQAAQGASVHAHTVEHDARWLASARRLLGAPAAFDTWNSPASTEEAPAAGGELQAGGPGEKALVRHGQLDLDGVATLPAAAAIANAIRHATGVRLREVPFQTEPLRLALSGEAGAGGQPERSTLRRGLGWLAAGAAGIAGLAAMAWPLKPALPLTDGPDASLYSPQAIERGRLVAAAGDCVVCHTAPGGAPNAGGLGLETPFGTIYSTNITPDTETGIGRWSYAAFERAMRQGIHQDGRQLYPAFPYTAFARLSDGDLQALYGYLMSRPAVQARAPETQLAFPYSLRPAMAGWNLLFHDATPFRADPTRSAEWNRGAYLVEGAGHCAACHSPRNALGAEKGGIHYLGGGEAEGWSAPALNRLADGPRPWSRESLYQYLRTGFSARHGVAAGPMAPVIHGLAELPDTDVRAIATYLLELPGRAPQAAPAAHPAPVTVPASTPATEVAAPVRTLDRHASGERIYQNACAVCHEAGSGPTLFGAKPQLGLNTNLHAATPDNLVQVILHGIQQPANDALGYMPGFGDSLDDRQIADLLGYLRARFAPGEKAWPQDTDTVRRLRAAAHAGAP</sequence>
<dbReference type="Proteomes" id="UP000002482">
    <property type="component" value="Chromosome"/>
</dbReference>
<dbReference type="RefSeq" id="WP_013596191.1">
    <property type="nucleotide sequence ID" value="NC_015138.1"/>
</dbReference>
<dbReference type="GO" id="GO:0020037">
    <property type="term" value="F:heme binding"/>
    <property type="evidence" value="ECO:0007669"/>
    <property type="project" value="InterPro"/>
</dbReference>
<keyword evidence="6" id="KW-0560">Oxidoreductase</keyword>
<evidence type="ECO:0000259" key="5">
    <source>
        <dbReference type="PROSITE" id="PS51007"/>
    </source>
</evidence>
<dbReference type="GO" id="GO:0033717">
    <property type="term" value="F:gluconate 2-dehydrogenase (acceptor) activity"/>
    <property type="evidence" value="ECO:0007669"/>
    <property type="project" value="UniProtKB-EC"/>
</dbReference>
<dbReference type="InterPro" id="IPR037165">
    <property type="entry name" value="AldOxase/xan_DH_Mopterin-bd_sf"/>
</dbReference>
<protein>
    <submittedName>
        <fullName evidence="6">Gluconate 2-dehydrogenase (Acceptor)</fullName>
        <ecNumber evidence="6">1.1.99.3</ecNumber>
    </submittedName>
</protein>
<dbReference type="HOGENOM" id="CLU_007015_0_1_4"/>
<dbReference type="EMBL" id="CP002521">
    <property type="protein sequence ID" value="ADX47713.1"/>
    <property type="molecule type" value="Genomic_DNA"/>
</dbReference>
<dbReference type="PROSITE" id="PS51007">
    <property type="entry name" value="CYTC"/>
    <property type="match status" value="3"/>
</dbReference>
<feature type="domain" description="Cytochrome c" evidence="5">
    <location>
        <begin position="723"/>
        <end position="831"/>
    </location>
</feature>
<name>F0Q1S1_PARA1</name>
<gene>
    <name evidence="6" type="ordered locus">Acav_3822</name>
</gene>
<keyword evidence="3 4" id="KW-0408">Iron</keyword>
<evidence type="ECO:0000256" key="1">
    <source>
        <dbReference type="ARBA" id="ARBA00022617"/>
    </source>
</evidence>
<feature type="domain" description="Cytochrome c" evidence="5">
    <location>
        <begin position="865"/>
        <end position="953"/>
    </location>
</feature>